<dbReference type="Gene3D" id="2.160.10.10">
    <property type="entry name" value="Hexapeptide repeat proteins"/>
    <property type="match status" value="1"/>
</dbReference>
<dbReference type="NCBIfam" id="NF041874">
    <property type="entry name" value="EPS_EpsC"/>
    <property type="match status" value="1"/>
</dbReference>
<dbReference type="InterPro" id="IPR011004">
    <property type="entry name" value="Trimer_LpxA-like_sf"/>
</dbReference>
<dbReference type="PROSITE" id="PS00101">
    <property type="entry name" value="HEXAPEP_TRANSFERASES"/>
    <property type="match status" value="1"/>
</dbReference>
<protein>
    <recommendedName>
        <fullName evidence="7">Serine acetyltransferase</fullName>
        <ecNumber evidence="7">2.3.1.30</ecNumber>
    </recommendedName>
</protein>
<dbReference type="InterPro" id="IPR001451">
    <property type="entry name" value="Hexapep"/>
</dbReference>
<dbReference type="SUPFAM" id="SSF51161">
    <property type="entry name" value="Trimeric LpxA-like enzymes"/>
    <property type="match status" value="1"/>
</dbReference>
<dbReference type="EC" id="2.3.1.30" evidence="7"/>
<dbReference type="Gene3D" id="1.10.3130.10">
    <property type="entry name" value="serine acetyltransferase, domain 1"/>
    <property type="match status" value="1"/>
</dbReference>
<comment type="similarity">
    <text evidence="1 7">Belongs to the transferase hexapeptide repeat family.</text>
</comment>
<accession>A0A2W5N298</accession>
<dbReference type="AlphaFoldDB" id="A0A2W5N298"/>
<proteinExistence type="inferred from homology"/>
<comment type="catalytic activity">
    <reaction evidence="6 7">
        <text>L-serine + acetyl-CoA = O-acetyl-L-serine + CoA</text>
        <dbReference type="Rhea" id="RHEA:24560"/>
        <dbReference type="ChEBI" id="CHEBI:33384"/>
        <dbReference type="ChEBI" id="CHEBI:57287"/>
        <dbReference type="ChEBI" id="CHEBI:57288"/>
        <dbReference type="ChEBI" id="CHEBI:58340"/>
        <dbReference type="EC" id="2.3.1.30"/>
    </reaction>
</comment>
<evidence type="ECO:0000256" key="3">
    <source>
        <dbReference type="ARBA" id="ARBA00022679"/>
    </source>
</evidence>
<dbReference type="InterPro" id="IPR042122">
    <property type="entry name" value="Ser_AcTrfase_N_sf"/>
</dbReference>
<dbReference type="FunFam" id="2.160.10.10:FF:000007">
    <property type="entry name" value="Serine acetyltransferase"/>
    <property type="match status" value="1"/>
</dbReference>
<keyword evidence="5 7" id="KW-0012">Acyltransferase</keyword>
<evidence type="ECO:0000256" key="1">
    <source>
        <dbReference type="ARBA" id="ARBA00007274"/>
    </source>
</evidence>
<dbReference type="InterPro" id="IPR053376">
    <property type="entry name" value="Serine_acetyltransferase"/>
</dbReference>
<evidence type="ECO:0000313" key="8">
    <source>
        <dbReference type="EMBL" id="PZQ47641.1"/>
    </source>
</evidence>
<evidence type="ECO:0000256" key="7">
    <source>
        <dbReference type="PIRNR" id="PIRNR000441"/>
    </source>
</evidence>
<dbReference type="EMBL" id="QFQB01000011">
    <property type="protein sequence ID" value="PZQ47641.1"/>
    <property type="molecule type" value="Genomic_DNA"/>
</dbReference>
<evidence type="ECO:0000256" key="5">
    <source>
        <dbReference type="ARBA" id="ARBA00023315"/>
    </source>
</evidence>
<dbReference type="PANTHER" id="PTHR42811">
    <property type="entry name" value="SERINE ACETYLTRANSFERASE"/>
    <property type="match status" value="1"/>
</dbReference>
<comment type="caution">
    <text evidence="8">The sequence shown here is derived from an EMBL/GenBank/DDBJ whole genome shotgun (WGS) entry which is preliminary data.</text>
</comment>
<dbReference type="InterPro" id="IPR045304">
    <property type="entry name" value="LbH_SAT"/>
</dbReference>
<name>A0A2W5N298_9BACT</name>
<keyword evidence="3 7" id="KW-0808">Transferase</keyword>
<gene>
    <name evidence="8" type="ORF">DI551_02925</name>
</gene>
<organism evidence="8 9">
    <name type="scientific">Micavibrio aeruginosavorus</name>
    <dbReference type="NCBI Taxonomy" id="349221"/>
    <lineage>
        <taxon>Bacteria</taxon>
        <taxon>Pseudomonadati</taxon>
        <taxon>Bdellovibrionota</taxon>
        <taxon>Bdellovibrionia</taxon>
        <taxon>Bdellovibrionales</taxon>
        <taxon>Pseudobdellovibrionaceae</taxon>
        <taxon>Micavibrio</taxon>
    </lineage>
</organism>
<dbReference type="InterPro" id="IPR018357">
    <property type="entry name" value="Hexapep_transf_CS"/>
</dbReference>
<dbReference type="GO" id="GO:0009001">
    <property type="term" value="F:serine O-acetyltransferase activity"/>
    <property type="evidence" value="ECO:0007669"/>
    <property type="project" value="UniProtKB-EC"/>
</dbReference>
<dbReference type="Proteomes" id="UP000249417">
    <property type="component" value="Unassembled WGS sequence"/>
</dbReference>
<dbReference type="PIRSF" id="PIRSF000441">
    <property type="entry name" value="CysE"/>
    <property type="match status" value="1"/>
</dbReference>
<dbReference type="Pfam" id="PF00132">
    <property type="entry name" value="Hexapep"/>
    <property type="match status" value="1"/>
</dbReference>
<dbReference type="GO" id="GO:0006535">
    <property type="term" value="P:cysteine biosynthetic process from serine"/>
    <property type="evidence" value="ECO:0007669"/>
    <property type="project" value="InterPro"/>
</dbReference>
<keyword evidence="2" id="KW-0028">Amino-acid biosynthesis</keyword>
<keyword evidence="4" id="KW-0677">Repeat</keyword>
<reference evidence="8 9" key="1">
    <citation type="submission" date="2017-08" db="EMBL/GenBank/DDBJ databases">
        <title>Infants hospitalized years apart are colonized by the same room-sourced microbial strains.</title>
        <authorList>
            <person name="Brooks B."/>
            <person name="Olm M.R."/>
            <person name="Firek B.A."/>
            <person name="Baker R."/>
            <person name="Thomas B.C."/>
            <person name="Morowitz M.J."/>
            <person name="Banfield J.F."/>
        </authorList>
    </citation>
    <scope>NUCLEOTIDE SEQUENCE [LARGE SCALE GENOMIC DNA]</scope>
    <source>
        <strain evidence="8">S2_005_002_R2_29</strain>
    </source>
</reference>
<evidence type="ECO:0000256" key="4">
    <source>
        <dbReference type="ARBA" id="ARBA00022737"/>
    </source>
</evidence>
<evidence type="ECO:0000256" key="6">
    <source>
        <dbReference type="ARBA" id="ARBA00049486"/>
    </source>
</evidence>
<dbReference type="InterPro" id="IPR005881">
    <property type="entry name" value="Ser_O-AcTrfase"/>
</dbReference>
<dbReference type="GO" id="GO:0005737">
    <property type="term" value="C:cytoplasm"/>
    <property type="evidence" value="ECO:0007669"/>
    <property type="project" value="InterPro"/>
</dbReference>
<evidence type="ECO:0000313" key="9">
    <source>
        <dbReference type="Proteomes" id="UP000249417"/>
    </source>
</evidence>
<dbReference type="CDD" id="cd03354">
    <property type="entry name" value="LbH_SAT"/>
    <property type="match status" value="1"/>
</dbReference>
<evidence type="ECO:0000256" key="2">
    <source>
        <dbReference type="ARBA" id="ARBA00022605"/>
    </source>
</evidence>
<sequence length="164" mass="17190">MFALIESIQRRDPADPTFLEVVLGYPGFHVLTLFHPLANFLWKMELRALARFWSNIGRILTGIEIHPQAMIGRNLFIDHGMGVVIGQTASIGDDCTIYHGVTLGGKGSGDKRHPSIGHSVMIGANAQLIGPVTVGNGARIGAGAVVTKDVPAGATAVGNPASAA</sequence>